<dbReference type="InterPro" id="IPR022496">
    <property type="entry name" value="T6A_TsaB"/>
</dbReference>
<organism evidence="2 3">
    <name type="scientific">Clostridium porci</name>
    <dbReference type="NCBI Taxonomy" id="2605778"/>
    <lineage>
        <taxon>Bacteria</taxon>
        <taxon>Bacillati</taxon>
        <taxon>Bacillota</taxon>
        <taxon>Clostridia</taxon>
        <taxon>Eubacteriales</taxon>
        <taxon>Clostridiaceae</taxon>
        <taxon>Clostridium</taxon>
    </lineage>
</organism>
<name>A0A7X2TC88_9CLOT</name>
<dbReference type="Gene3D" id="3.30.420.40">
    <property type="match status" value="2"/>
</dbReference>
<reference evidence="2 3" key="1">
    <citation type="submission" date="2019-08" db="EMBL/GenBank/DDBJ databases">
        <title>In-depth cultivation of the pig gut microbiome towards novel bacterial diversity and tailored functional studies.</title>
        <authorList>
            <person name="Wylensek D."/>
            <person name="Hitch T.C.A."/>
            <person name="Clavel T."/>
        </authorList>
    </citation>
    <scope>NUCLEOTIDE SEQUENCE [LARGE SCALE GENOMIC DNA]</scope>
    <source>
        <strain evidence="2 3">WCA-389-WT-23D1</strain>
    </source>
</reference>
<dbReference type="GO" id="GO:0005829">
    <property type="term" value="C:cytosol"/>
    <property type="evidence" value="ECO:0007669"/>
    <property type="project" value="TreeGrafter"/>
</dbReference>
<dbReference type="PANTHER" id="PTHR11735">
    <property type="entry name" value="TRNA N6-ADENOSINE THREONYLCARBAMOYLTRANSFERASE"/>
    <property type="match status" value="1"/>
</dbReference>
<dbReference type="AlphaFoldDB" id="A0A7X2TC88"/>
<dbReference type="InterPro" id="IPR043129">
    <property type="entry name" value="ATPase_NBD"/>
</dbReference>
<sequence>MRVLGIESSSLVASVALATEDSMIAEYTVNFKKTHSQTLLPMLDEIVKLLELDLETIDAIAVAGGPGSFTGLRIGAATAKGLGLALKKPLIHVPTVDAMAYNMWGAAGLVCPIMDARRNQVYTGLYHVETELKVVMEQQPMDMRELTERLNQRGEQVIFLGDGVPVYKAIIQNEMEAPYIFAPAHMNRQRGASVAVLGMTALLSCSETQNCQSSGNCFDESSRCRHGESCTGAGGYCGARLVTPEEFVPDYLRKPQAERQREAELLAGVAGKLPGDY</sequence>
<dbReference type="RefSeq" id="WP_154472153.1">
    <property type="nucleotide sequence ID" value="NZ_VUMD01000007.1"/>
</dbReference>
<comment type="caution">
    <text evidence="2">The sequence shown here is derived from an EMBL/GenBank/DDBJ whole genome shotgun (WGS) entry which is preliminary data.</text>
</comment>
<evidence type="ECO:0000313" key="3">
    <source>
        <dbReference type="Proteomes" id="UP000429958"/>
    </source>
</evidence>
<feature type="domain" description="Gcp-like" evidence="1">
    <location>
        <begin position="32"/>
        <end position="203"/>
    </location>
</feature>
<dbReference type="PANTHER" id="PTHR11735:SF11">
    <property type="entry name" value="TRNA THREONYLCARBAMOYLADENOSINE BIOSYNTHESIS PROTEIN TSAB"/>
    <property type="match status" value="1"/>
</dbReference>
<protein>
    <submittedName>
        <fullName evidence="2">tRNA (Adenosine(37)-N6)-threonylcarbamoyltransferase complex dimerization subunit type 1 TsaB</fullName>
    </submittedName>
</protein>
<dbReference type="NCBIfam" id="TIGR03725">
    <property type="entry name" value="T6A_YeaZ"/>
    <property type="match status" value="1"/>
</dbReference>
<dbReference type="Pfam" id="PF00814">
    <property type="entry name" value="TsaD"/>
    <property type="match status" value="1"/>
</dbReference>
<keyword evidence="3" id="KW-1185">Reference proteome</keyword>
<dbReference type="GO" id="GO:0002949">
    <property type="term" value="P:tRNA threonylcarbamoyladenosine modification"/>
    <property type="evidence" value="ECO:0007669"/>
    <property type="project" value="InterPro"/>
</dbReference>
<evidence type="ECO:0000313" key="2">
    <source>
        <dbReference type="EMBL" id="MSS36699.1"/>
    </source>
</evidence>
<proteinExistence type="predicted"/>
<gene>
    <name evidence="2" type="primary">tsaB</name>
    <name evidence="2" type="ORF">FYJ39_08995</name>
</gene>
<dbReference type="GO" id="GO:0016740">
    <property type="term" value="F:transferase activity"/>
    <property type="evidence" value="ECO:0007669"/>
    <property type="project" value="UniProtKB-KW"/>
</dbReference>
<dbReference type="Proteomes" id="UP000429958">
    <property type="component" value="Unassembled WGS sequence"/>
</dbReference>
<dbReference type="SUPFAM" id="SSF53067">
    <property type="entry name" value="Actin-like ATPase domain"/>
    <property type="match status" value="2"/>
</dbReference>
<dbReference type="InterPro" id="IPR000905">
    <property type="entry name" value="Gcp-like_dom"/>
</dbReference>
<keyword evidence="2" id="KW-0808">Transferase</keyword>
<evidence type="ECO:0000259" key="1">
    <source>
        <dbReference type="Pfam" id="PF00814"/>
    </source>
</evidence>
<dbReference type="CDD" id="cd24032">
    <property type="entry name" value="ASKHA_NBD_TsaB"/>
    <property type="match status" value="1"/>
</dbReference>
<accession>A0A7X2TC88</accession>
<dbReference type="EMBL" id="VUMD01000007">
    <property type="protein sequence ID" value="MSS36699.1"/>
    <property type="molecule type" value="Genomic_DNA"/>
</dbReference>